<dbReference type="EnsemblMetazoa" id="AEPI005768-RA">
    <property type="protein sequence ID" value="AEPI005768-PA"/>
    <property type="gene ID" value="AEPI005768"/>
</dbReference>
<dbReference type="InterPro" id="IPR011993">
    <property type="entry name" value="PH-like_dom_sf"/>
</dbReference>
<feature type="compositionally biased region" description="Pro residues" evidence="3">
    <location>
        <begin position="780"/>
        <end position="790"/>
    </location>
</feature>
<dbReference type="Gene3D" id="1.10.150.50">
    <property type="entry name" value="Transcription Factor, Ets-1"/>
    <property type="match status" value="1"/>
</dbReference>
<reference evidence="8" key="2">
    <citation type="submission" date="2020-05" db="UniProtKB">
        <authorList>
            <consortium name="EnsemblMetazoa"/>
        </authorList>
    </citation>
    <scope>IDENTIFICATION</scope>
    <source>
        <strain evidence="8">Epiroticus2</strain>
    </source>
</reference>
<keyword evidence="9" id="KW-1185">Reference proteome</keyword>
<feature type="region of interest" description="Disordered" evidence="3">
    <location>
        <begin position="741"/>
        <end position="815"/>
    </location>
</feature>
<dbReference type="SUPFAM" id="SSF50729">
    <property type="entry name" value="PH domain-like"/>
    <property type="match status" value="1"/>
</dbReference>
<dbReference type="SMART" id="SM00454">
    <property type="entry name" value="SAM"/>
    <property type="match status" value="1"/>
</dbReference>
<dbReference type="Proteomes" id="UP000075885">
    <property type="component" value="Unassembled WGS sequence"/>
</dbReference>
<feature type="domain" description="PH" evidence="4">
    <location>
        <begin position="839"/>
        <end position="937"/>
    </location>
</feature>
<feature type="region of interest" description="Disordered" evidence="3">
    <location>
        <begin position="711"/>
        <end position="730"/>
    </location>
</feature>
<dbReference type="InterPro" id="IPR017874">
    <property type="entry name" value="CRIC_domain"/>
</dbReference>
<dbReference type="Gene3D" id="2.30.29.30">
    <property type="entry name" value="Pleckstrin-homology domain (PH domain)/Phosphotyrosine-binding domain (PTB)"/>
    <property type="match status" value="1"/>
</dbReference>
<feature type="region of interest" description="Disordered" evidence="3">
    <location>
        <begin position="1504"/>
        <end position="1545"/>
    </location>
</feature>
<dbReference type="PROSITE" id="PS50003">
    <property type="entry name" value="PH_DOMAIN"/>
    <property type="match status" value="1"/>
</dbReference>
<dbReference type="PANTHER" id="PTHR12844">
    <property type="entry name" value="CONNECTOR ENCHANCER OF KINASE SUPPRESSOR OF RAS"/>
    <property type="match status" value="1"/>
</dbReference>
<dbReference type="VEuPathDB" id="VectorBase:AEPI005768"/>
<dbReference type="CDD" id="cd06748">
    <property type="entry name" value="PDZ_CNK1_2_3-like"/>
    <property type="match status" value="1"/>
</dbReference>
<dbReference type="InterPro" id="IPR001849">
    <property type="entry name" value="PH_domain"/>
</dbReference>
<dbReference type="Pfam" id="PF00169">
    <property type="entry name" value="PH"/>
    <property type="match status" value="1"/>
</dbReference>
<dbReference type="SUPFAM" id="SSF50156">
    <property type="entry name" value="PDZ domain-like"/>
    <property type="match status" value="1"/>
</dbReference>
<dbReference type="SMART" id="SM00228">
    <property type="entry name" value="PDZ"/>
    <property type="match status" value="1"/>
</dbReference>
<dbReference type="InterPro" id="IPR051566">
    <property type="entry name" value="CNKSR"/>
</dbReference>
<evidence type="ECO:0000256" key="3">
    <source>
        <dbReference type="SAM" id="MobiDB-lite"/>
    </source>
</evidence>
<dbReference type="Pfam" id="PF00595">
    <property type="entry name" value="PDZ"/>
    <property type="match status" value="1"/>
</dbReference>
<protein>
    <recommendedName>
        <fullName evidence="10">Connector enhancer of kinase suppressor of ras</fullName>
    </recommendedName>
</protein>
<evidence type="ECO:0000259" key="7">
    <source>
        <dbReference type="PROSITE" id="PS51290"/>
    </source>
</evidence>
<feature type="region of interest" description="Disordered" evidence="3">
    <location>
        <begin position="658"/>
        <end position="695"/>
    </location>
</feature>
<comment type="similarity">
    <text evidence="1">Belongs to the CNKSR family.</text>
</comment>
<evidence type="ECO:0000259" key="5">
    <source>
        <dbReference type="PROSITE" id="PS50105"/>
    </source>
</evidence>
<organism evidence="8 9">
    <name type="scientific">Anopheles epiroticus</name>
    <dbReference type="NCBI Taxonomy" id="199890"/>
    <lineage>
        <taxon>Eukaryota</taxon>
        <taxon>Metazoa</taxon>
        <taxon>Ecdysozoa</taxon>
        <taxon>Arthropoda</taxon>
        <taxon>Hexapoda</taxon>
        <taxon>Insecta</taxon>
        <taxon>Pterygota</taxon>
        <taxon>Neoptera</taxon>
        <taxon>Endopterygota</taxon>
        <taxon>Diptera</taxon>
        <taxon>Nematocera</taxon>
        <taxon>Culicoidea</taxon>
        <taxon>Culicidae</taxon>
        <taxon>Anophelinae</taxon>
        <taxon>Anopheles</taxon>
    </lineage>
</organism>
<dbReference type="FunFam" id="2.30.42.10:FF:000060">
    <property type="entry name" value="Connector enhancer of kinase suppressor of Ras 2"/>
    <property type="match status" value="1"/>
</dbReference>
<dbReference type="PANTHER" id="PTHR12844:SF42">
    <property type="entry name" value="CONNECTOR ENHANCER OF KSR PROTEIN CNK"/>
    <property type="match status" value="1"/>
</dbReference>
<dbReference type="SMART" id="SM00233">
    <property type="entry name" value="PH"/>
    <property type="match status" value="1"/>
</dbReference>
<feature type="compositionally biased region" description="Low complexity" evidence="3">
    <location>
        <begin position="791"/>
        <end position="815"/>
    </location>
</feature>
<dbReference type="SUPFAM" id="SSF47769">
    <property type="entry name" value="SAM/Pointed domain"/>
    <property type="match status" value="1"/>
</dbReference>
<feature type="domain" description="CRIC" evidence="7">
    <location>
        <begin position="70"/>
        <end position="157"/>
    </location>
</feature>
<feature type="compositionally biased region" description="Low complexity" evidence="3">
    <location>
        <begin position="1434"/>
        <end position="1456"/>
    </location>
</feature>
<feature type="region of interest" description="Disordered" evidence="3">
    <location>
        <begin position="469"/>
        <end position="491"/>
    </location>
</feature>
<accession>A0A182PFR1</accession>
<dbReference type="PROSITE" id="PS51290">
    <property type="entry name" value="CRIC"/>
    <property type="match status" value="1"/>
</dbReference>
<feature type="domain" description="SAM" evidence="5">
    <location>
        <begin position="9"/>
        <end position="74"/>
    </location>
</feature>
<dbReference type="CDD" id="cd09511">
    <property type="entry name" value="SAM_CNK1_2_3-suppressor"/>
    <property type="match status" value="1"/>
</dbReference>
<feature type="compositionally biased region" description="Polar residues" evidence="3">
    <location>
        <begin position="999"/>
        <end position="1014"/>
    </location>
</feature>
<evidence type="ECO:0000313" key="8">
    <source>
        <dbReference type="EnsemblMetazoa" id="AEPI005768-PA"/>
    </source>
</evidence>
<dbReference type="Pfam" id="PF07647">
    <property type="entry name" value="SAM_2"/>
    <property type="match status" value="1"/>
</dbReference>
<evidence type="ECO:0008006" key="10">
    <source>
        <dbReference type="Google" id="ProtNLM"/>
    </source>
</evidence>
<dbReference type="Gene3D" id="2.30.42.10">
    <property type="match status" value="1"/>
</dbReference>
<feature type="region of interest" description="Disordered" evidence="3">
    <location>
        <begin position="1355"/>
        <end position="1456"/>
    </location>
</feature>
<evidence type="ECO:0000259" key="4">
    <source>
        <dbReference type="PROSITE" id="PS50003"/>
    </source>
</evidence>
<feature type="compositionally biased region" description="Polar residues" evidence="3">
    <location>
        <begin position="1369"/>
        <end position="1380"/>
    </location>
</feature>
<dbReference type="InterPro" id="IPR036034">
    <property type="entry name" value="PDZ_sf"/>
</dbReference>
<proteinExistence type="inferred from homology"/>
<dbReference type="STRING" id="199890.A0A182PFR1"/>
<feature type="compositionally biased region" description="Gly residues" evidence="3">
    <location>
        <begin position="1381"/>
        <end position="1411"/>
    </location>
</feature>
<dbReference type="InterPro" id="IPR001660">
    <property type="entry name" value="SAM"/>
</dbReference>
<feature type="region of interest" description="Disordered" evidence="3">
    <location>
        <begin position="1626"/>
        <end position="1667"/>
    </location>
</feature>
<name>A0A182PFR1_9DIPT</name>
<dbReference type="PROSITE" id="PS50106">
    <property type="entry name" value="PDZ"/>
    <property type="match status" value="1"/>
</dbReference>
<feature type="region of interest" description="Disordered" evidence="3">
    <location>
        <begin position="325"/>
        <end position="346"/>
    </location>
</feature>
<evidence type="ECO:0000256" key="1">
    <source>
        <dbReference type="ARBA" id="ARBA00009498"/>
    </source>
</evidence>
<feature type="compositionally biased region" description="Gly residues" evidence="3">
    <location>
        <begin position="1650"/>
        <end position="1667"/>
    </location>
</feature>
<dbReference type="InterPro" id="IPR001478">
    <property type="entry name" value="PDZ"/>
</dbReference>
<dbReference type="InterPro" id="IPR013761">
    <property type="entry name" value="SAM/pointed_sf"/>
</dbReference>
<feature type="compositionally biased region" description="Pro residues" evidence="3">
    <location>
        <begin position="761"/>
        <end position="772"/>
    </location>
</feature>
<feature type="compositionally biased region" description="Basic and acidic residues" evidence="3">
    <location>
        <begin position="1521"/>
        <end position="1532"/>
    </location>
</feature>
<dbReference type="InterPro" id="IPR049628">
    <property type="entry name" value="CNK1-3_SAM"/>
</dbReference>
<evidence type="ECO:0000259" key="6">
    <source>
        <dbReference type="PROSITE" id="PS50106"/>
    </source>
</evidence>
<dbReference type="Pfam" id="PF10534">
    <property type="entry name" value="CRIC_ras_sig"/>
    <property type="match status" value="1"/>
</dbReference>
<reference evidence="9" key="1">
    <citation type="submission" date="2013-03" db="EMBL/GenBank/DDBJ databases">
        <title>The Genome Sequence of Anopheles epiroticus epiroticus2.</title>
        <authorList>
            <consortium name="The Broad Institute Genomics Platform"/>
            <person name="Neafsey D.E."/>
            <person name="Howell P."/>
            <person name="Walker B."/>
            <person name="Young S.K."/>
            <person name="Zeng Q."/>
            <person name="Gargeya S."/>
            <person name="Fitzgerald M."/>
            <person name="Haas B."/>
            <person name="Abouelleil A."/>
            <person name="Allen A.W."/>
            <person name="Alvarado L."/>
            <person name="Arachchi H.M."/>
            <person name="Berlin A.M."/>
            <person name="Chapman S.B."/>
            <person name="Gainer-Dewar J."/>
            <person name="Goldberg J."/>
            <person name="Griggs A."/>
            <person name="Gujja S."/>
            <person name="Hansen M."/>
            <person name="Howarth C."/>
            <person name="Imamovic A."/>
            <person name="Ireland A."/>
            <person name="Larimer J."/>
            <person name="McCowan C."/>
            <person name="Murphy C."/>
            <person name="Pearson M."/>
            <person name="Poon T.W."/>
            <person name="Priest M."/>
            <person name="Roberts A."/>
            <person name="Saif S."/>
            <person name="Shea T."/>
            <person name="Sisk P."/>
            <person name="Sykes S."/>
            <person name="Wortman J."/>
            <person name="Nusbaum C."/>
            <person name="Birren B."/>
        </authorList>
    </citation>
    <scope>NUCLEOTIDE SEQUENCE [LARGE SCALE GENOMIC DNA]</scope>
    <source>
        <strain evidence="9">Epiroticus2</strain>
    </source>
</reference>
<evidence type="ECO:0000256" key="2">
    <source>
        <dbReference type="ARBA" id="ARBA00022553"/>
    </source>
</evidence>
<feature type="region of interest" description="Disordered" evidence="3">
    <location>
        <begin position="989"/>
        <end position="1019"/>
    </location>
</feature>
<keyword evidence="2" id="KW-0597">Phosphoprotein</keyword>
<feature type="compositionally biased region" description="Low complexity" evidence="3">
    <location>
        <begin position="1507"/>
        <end position="1520"/>
    </location>
</feature>
<sequence>MAYIKVAEWSPDMVTDWLKGLHDSMYHYVKSFTNNGVGGRQLLNIRPYELEQLGMHVIGHQEIVLEAVENLKNYFLALHVATAAHSLSKQLEFSDQEKLETAVLKDITRTITHLKALIEWLDRAPFRGQKKFDELRKQCMRFGLEVATVAMRDRFSLMPVQAIRQNAKKLESIGEYIIKDIMDPIILQPASLDLVTLKKRESDLGFLIMQSFHGVHRITEIKFNSPAHNSGKVEEGDEIVQINYQTVVGWEYKKVLQQLQESPPDVLLTLKKRPKHMKIYGQIYIKPYRLPSKKRSLPYRWGESLPSPRATDTFALQDFSLPLDRVPEKHVPSDSESDGSDILTPTDAKEAEKEIRLYMPKPRAVLQRRHTLSSFKDLVGVSAWHELKGKPLLPSDLQSLRDKSVSFGFGLEMAPRPTTTCLGMGGGGGGAVVGGVDSSGTNAKCSSFGGLKSSLPDIVPQEAEAMAMPAPAPNDLSRPDGNSGREQADSEAYKAGVSKVVRFESSSKADQCHVDTKYTCKVDNTVLETFEPIPYVDEDLPAAVNPPTVTERVKRFESFANRTMAVVATAVVTVNGQHGASNNTNAPTVGGQSSSVISKPIPMQRQLAKEPEITEAINSVVVNREMVKRGRLDKSYSTPAYDDEHSDVPPAIEPRKEHLLKAPPVPPPRPKRTLEPVGGALPEKPPLTPSSVPHMATQFPETAAGFVSSLSNTLDSREDSPNKSKLANVIDLKQIRTQPLLPTIPSGTVTPPKPAERTAVPPIPASRPPAPQTPSAKPAAAPPPSEPPTPTTTSVPSIIPTADSSSELLTPNKTKSLTLKKKNSLLSKRRNVSLKTLCVSDIQGHLYRRTKDRSGMSYWAKHYFVLIETTLYGFRSKQSPKANSMIFLTGFTITLAKEVHSRPHAFKVYHPNKTFYFAAETQDALVQWMEYIKQATLKGAAGAGSITGGGNIGGSSSVDHHNARELFSETDSSDDEIGIMDSTQNLLCTPSPQMGPGGTSTQTLPSASDTTPTSSKHDRYHLNFGSLKKFTKIGSAETTAHSSSGNGNTNSGSSANEGSKFFGFFSSHRSVEKSNSSEVPVPTSKFKSYRKVPGSGGGLQIGTASVQPETIMTEAAEIFMKRNADGGFTDRSMSLLDLGTSEPCPVPLRRVSSPPTPPPLPSPPVAPIKFRLHGPPTIIEAAKRLKRTRKRISPHNYIHASNPNLVEFDFQTSKAMDFSVPKIHGAGNSWDTGTHSHSNLQSMITLKDLMLQKQAEEAQDMYNKRVCLGVEKLDDRKGRLMNTAGGSESNAAVASAAIQAQPAIPEAVNKIQRRQLPVTPDYAQSFKLDDEDILYTRSKEGQKLRDFGYEMISGDDSFDQRNKPMRSTVGATGSSLSTNGGAVGIGSNGTNGERTGTGSGGGGAGGGGGGSIKKKTFNWMNSERKSSGTGGDTGSTAHDGISSHGIGSASSSSSLFAGSSEHYRAGGLVATSLSLRDSFKRSKNKAVIARLDNIKASSEKLFQFKQSSSSTGSGGLSSNNNDKESLKTKQLEKPATPGSGSTVNVNLKNQSQQHSLTPFASIVGGLSGGKKNNNELNAALEKHTAMLFLQTGAGGGQGGNGGGAGASSNSGAGAFIGGIKKSNTCNSSSDFKENSSKLQNMRKNSAPERGVGGNGTGNGGSASGGGSNGATSYFTKLSFGSTKTAKEKKLLGSPGLHRAIFGKNHHHHGSDSQPTVIDHEVFSPISYTKAPAVQQSTDVCASSSNVTTPTGSLGQPVAITASPTTPVLVPSFGPNFSPVPRSSPDYPNMEYPPVFEPETYSLSDPNASLTLLKRRQNHHHQPHSHHHHHPHQQK</sequence>
<feature type="domain" description="PDZ" evidence="6">
    <location>
        <begin position="194"/>
        <end position="274"/>
    </location>
</feature>
<feature type="region of interest" description="Disordered" evidence="3">
    <location>
        <begin position="1815"/>
        <end position="1834"/>
    </location>
</feature>
<evidence type="ECO:0000313" key="9">
    <source>
        <dbReference type="Proteomes" id="UP000075885"/>
    </source>
</evidence>
<dbReference type="PROSITE" id="PS50105">
    <property type="entry name" value="SAM_DOMAIN"/>
    <property type="match status" value="1"/>
</dbReference>